<feature type="transmembrane region" description="Helical" evidence="9">
    <location>
        <begin position="1000"/>
        <end position="1022"/>
    </location>
</feature>
<feature type="transmembrane region" description="Helical" evidence="9">
    <location>
        <begin position="893"/>
        <end position="913"/>
    </location>
</feature>
<evidence type="ECO:0000256" key="1">
    <source>
        <dbReference type="ARBA" id="ARBA00004429"/>
    </source>
</evidence>
<dbReference type="PANTHER" id="PTHR32063">
    <property type="match status" value="1"/>
</dbReference>
<dbReference type="InterPro" id="IPR004764">
    <property type="entry name" value="MdtF-like"/>
</dbReference>
<dbReference type="FunFam" id="3.30.70.1430:FF:000001">
    <property type="entry name" value="Efflux pump membrane transporter"/>
    <property type="match status" value="1"/>
</dbReference>
<evidence type="ECO:0000256" key="6">
    <source>
        <dbReference type="ARBA" id="ARBA00022692"/>
    </source>
</evidence>
<proteinExistence type="inferred from homology"/>
<dbReference type="NCBIfam" id="TIGR00915">
    <property type="entry name" value="2A0602"/>
    <property type="match status" value="1"/>
</dbReference>
<dbReference type="NCBIfam" id="NF000282">
    <property type="entry name" value="RND_permease_1"/>
    <property type="match status" value="1"/>
</dbReference>
<comment type="caution">
    <text evidence="9">Lacks conserved residue(s) required for the propagation of feature annotation.</text>
</comment>
<evidence type="ECO:0000256" key="2">
    <source>
        <dbReference type="ARBA" id="ARBA00010942"/>
    </source>
</evidence>
<dbReference type="SUPFAM" id="SSF82693">
    <property type="entry name" value="Multidrug efflux transporter AcrB pore domain, PN1, PN2, PC1 and PC2 subdomains"/>
    <property type="match status" value="4"/>
</dbReference>
<organism evidence="10 11">
    <name type="scientific">Photobacterium jeanii</name>
    <dbReference type="NCBI Taxonomy" id="858640"/>
    <lineage>
        <taxon>Bacteria</taxon>
        <taxon>Pseudomonadati</taxon>
        <taxon>Pseudomonadota</taxon>
        <taxon>Gammaproteobacteria</taxon>
        <taxon>Vibrionales</taxon>
        <taxon>Vibrionaceae</taxon>
        <taxon>Photobacterium</taxon>
    </lineage>
</organism>
<feature type="transmembrane region" description="Helical" evidence="9">
    <location>
        <begin position="393"/>
        <end position="414"/>
    </location>
</feature>
<evidence type="ECO:0000256" key="3">
    <source>
        <dbReference type="ARBA" id="ARBA00022448"/>
    </source>
</evidence>
<dbReference type="Proteomes" id="UP000078503">
    <property type="component" value="Unassembled WGS sequence"/>
</dbReference>
<dbReference type="Gene3D" id="3.30.70.1440">
    <property type="entry name" value="Multidrug efflux transporter AcrB pore domain"/>
    <property type="match status" value="1"/>
</dbReference>
<feature type="transmembrane region" description="Helical" evidence="9">
    <location>
        <begin position="439"/>
        <end position="468"/>
    </location>
</feature>
<dbReference type="GO" id="GO:0042910">
    <property type="term" value="F:xenobiotic transmembrane transporter activity"/>
    <property type="evidence" value="ECO:0007669"/>
    <property type="project" value="TreeGrafter"/>
</dbReference>
<keyword evidence="3 9" id="KW-0813">Transport</keyword>
<dbReference type="SUPFAM" id="SSF82866">
    <property type="entry name" value="Multidrug efflux transporter AcrB transmembrane domain"/>
    <property type="match status" value="2"/>
</dbReference>
<feature type="transmembrane region" description="Helical" evidence="9">
    <location>
        <begin position="919"/>
        <end position="943"/>
    </location>
</feature>
<name>A0A178KKR9_9GAMM</name>
<evidence type="ECO:0000256" key="7">
    <source>
        <dbReference type="ARBA" id="ARBA00022989"/>
    </source>
</evidence>
<sequence>MVSPFFINRPIFAWVIAILIILSGVISIPNMAVERFPSVAPPSVSLYLTYPGASPKTLNDTVVSLIEREISGVKGLMYFKSSSDSNGSAEITATFKSGTNPEMAQVEIQNKIKAVEARLPLSVRQSGIQVESSSSSTLMYVGLISPNGEYSEAELSDYMIRNIIEELKRVPGVGRIQMFGAEFAMRIWVDPLKLNAYNLTVGDVTKAIQEQNVQISPGKVGDAPISQGQKTVVPLTAQGQLETPEEFRNIVLRSNANGGKVVLGDVADVELGSASYQYANRENSKPSTSASVKLSPGANAIAASNGIRARLDELKRAMPAGMDYSITSDAAPFAKISISKVVMTLFEAMVLVFLVMYLFLQNVRYTIIPAIVAPIALLGTFTVMLAFGFSINVFSMFGMVLAIGIIVDDAIVVVENVERVISEQGVSAKKATQMAMKDIYGAIVGITAVLSAVFIPMAFAAGSVGIIFQQFSLAMSVSILFSAFLAITLTPALCATILKPHSEAHAHKKGFFAWFNRKFDRMTQGYQSWVAKLVVRTGRMMVFYLAFVALAIYSFGKIPSTFLPEEDQGHFLTSIQLPSDATVERTMEVVTKVEDFVQSREAVDSSMAILGFSFSGSGAGSAFTITTLKDWNDRHGATTQQEVQALTEHMQDINEGMVFSMLPTAIDGLGVSSNISFQLMDRSNLGYDKFQQVQREFLQKARESSLFESVFFESLPETNGIKLKIDRQKAQALGVSFTSISETISTALGSNYVNDFPNNGRLQKVILQANAKSRMELEDILKLSIRNERGGMVYLSEFIEPVWEPTPLQLTRFNGVPSVAVSLAPAQGVSSGDAMAEIEKIVAKLPLGTTIEWTGLSRQEKQAESQTTMLLAFSMLVIFLVLSALYESWSTPLAVILVVPLGIIGSIAAVLVANMSNDVFFKVGLVTIIGLSAKNAILIIEFAQIQRTMGKGLIEATIEAAKMRLRPILMTSLAFTCGIIPLVIATGASSEIQNSIGTGVLGGMISGTVLAIFFVPVFFVFINELINKYVKKKPEVHHDDVDAVIATQKPKQPVLENE</sequence>
<dbReference type="GO" id="GO:0005886">
    <property type="term" value="C:plasma membrane"/>
    <property type="evidence" value="ECO:0007669"/>
    <property type="project" value="UniProtKB-SubCell"/>
</dbReference>
<dbReference type="EMBL" id="LVHF01000012">
    <property type="protein sequence ID" value="OAN17857.1"/>
    <property type="molecule type" value="Genomic_DNA"/>
</dbReference>
<dbReference type="PRINTS" id="PR00702">
    <property type="entry name" value="ACRIFLAVINRP"/>
</dbReference>
<dbReference type="Gene3D" id="3.30.2090.10">
    <property type="entry name" value="Multidrug efflux transporter AcrB TolC docking domain, DN and DC subdomains"/>
    <property type="match status" value="2"/>
</dbReference>
<dbReference type="GO" id="GO:0015562">
    <property type="term" value="F:efflux transmembrane transporter activity"/>
    <property type="evidence" value="ECO:0007669"/>
    <property type="project" value="InterPro"/>
</dbReference>
<gene>
    <name evidence="10" type="ORF">A3K86_02770</name>
</gene>
<feature type="transmembrane region" description="Helical" evidence="9">
    <location>
        <begin position="968"/>
        <end position="988"/>
    </location>
</feature>
<dbReference type="InterPro" id="IPR027463">
    <property type="entry name" value="AcrB_DN_DC_subdom"/>
</dbReference>
<dbReference type="Pfam" id="PF00873">
    <property type="entry name" value="ACR_tran"/>
    <property type="match status" value="1"/>
</dbReference>
<feature type="transmembrane region" description="Helical" evidence="9">
    <location>
        <begin position="474"/>
        <end position="498"/>
    </location>
</feature>
<keyword evidence="5 9" id="KW-0997">Cell inner membrane</keyword>
<feature type="transmembrane region" description="Helical" evidence="9">
    <location>
        <begin position="541"/>
        <end position="558"/>
    </location>
</feature>
<dbReference type="STRING" id="858640.A3K86_02770"/>
<feature type="transmembrane region" description="Helical" evidence="9">
    <location>
        <begin position="868"/>
        <end position="886"/>
    </location>
</feature>
<keyword evidence="7 9" id="KW-1133">Transmembrane helix</keyword>
<evidence type="ECO:0000256" key="8">
    <source>
        <dbReference type="ARBA" id="ARBA00023136"/>
    </source>
</evidence>
<keyword evidence="4" id="KW-1003">Cell membrane</keyword>
<dbReference type="SUPFAM" id="SSF82714">
    <property type="entry name" value="Multidrug efflux transporter AcrB TolC docking domain, DN and DC subdomains"/>
    <property type="match status" value="2"/>
</dbReference>
<evidence type="ECO:0000313" key="10">
    <source>
        <dbReference type="EMBL" id="OAN17857.1"/>
    </source>
</evidence>
<comment type="similarity">
    <text evidence="2 9">Belongs to the resistance-nodulation-cell division (RND) (TC 2.A.6) family.</text>
</comment>
<keyword evidence="6 9" id="KW-0812">Transmembrane</keyword>
<comment type="subcellular location">
    <subcellularLocation>
        <location evidence="1 9">Cell inner membrane</location>
        <topology evidence="1 9">Multi-pass membrane protein</topology>
    </subcellularLocation>
</comment>
<reference evidence="10 11" key="1">
    <citation type="submission" date="2016-03" db="EMBL/GenBank/DDBJ databases">
        <title>Photobacterium proteolyticum sp. nov. a protease producing bacterium isolated from ocean sediments of Laizhou Bay.</title>
        <authorList>
            <person name="Li Y."/>
        </authorList>
    </citation>
    <scope>NUCLEOTIDE SEQUENCE [LARGE SCALE GENOMIC DNA]</scope>
    <source>
        <strain evidence="10 11">R-40508</strain>
    </source>
</reference>
<evidence type="ECO:0000256" key="5">
    <source>
        <dbReference type="ARBA" id="ARBA00022519"/>
    </source>
</evidence>
<dbReference type="AlphaFoldDB" id="A0A178KKR9"/>
<comment type="caution">
    <text evidence="10">The sequence shown here is derived from an EMBL/GenBank/DDBJ whole genome shotgun (WGS) entry which is preliminary data.</text>
</comment>
<evidence type="ECO:0000256" key="9">
    <source>
        <dbReference type="RuleBase" id="RU364070"/>
    </source>
</evidence>
<evidence type="ECO:0000256" key="4">
    <source>
        <dbReference type="ARBA" id="ARBA00022475"/>
    </source>
</evidence>
<dbReference type="InterPro" id="IPR001036">
    <property type="entry name" value="Acrflvin-R"/>
</dbReference>
<protein>
    <recommendedName>
        <fullName evidence="9">Efflux pump membrane transporter</fullName>
    </recommendedName>
</protein>
<dbReference type="GO" id="GO:0009636">
    <property type="term" value="P:response to toxic substance"/>
    <property type="evidence" value="ECO:0007669"/>
    <property type="project" value="UniProtKB-ARBA"/>
</dbReference>
<dbReference type="Gene3D" id="1.20.1640.10">
    <property type="entry name" value="Multidrug efflux transporter AcrB transmembrane domain"/>
    <property type="match status" value="2"/>
</dbReference>
<dbReference type="Gene3D" id="3.30.70.1430">
    <property type="entry name" value="Multidrug efflux transporter AcrB pore domain"/>
    <property type="match status" value="2"/>
</dbReference>
<dbReference type="FunFam" id="1.20.1640.10:FF:000001">
    <property type="entry name" value="Efflux pump membrane transporter"/>
    <property type="match status" value="1"/>
</dbReference>
<keyword evidence="11" id="KW-1185">Reference proteome</keyword>
<keyword evidence="8 9" id="KW-0472">Membrane</keyword>
<evidence type="ECO:0000313" key="11">
    <source>
        <dbReference type="Proteomes" id="UP000078503"/>
    </source>
</evidence>
<dbReference type="Gene3D" id="3.30.70.1320">
    <property type="entry name" value="Multidrug efflux transporter AcrB pore domain like"/>
    <property type="match status" value="1"/>
</dbReference>
<dbReference type="PANTHER" id="PTHR32063:SF10">
    <property type="entry name" value="EFFLUX PUMP MEMBRANE TRANSPORTER"/>
    <property type="match status" value="1"/>
</dbReference>
<feature type="transmembrane region" description="Helical" evidence="9">
    <location>
        <begin position="341"/>
        <end position="360"/>
    </location>
</feature>
<feature type="transmembrane region" description="Helical" evidence="9">
    <location>
        <begin position="367"/>
        <end position="387"/>
    </location>
</feature>
<accession>A0A178KKR9</accession>